<dbReference type="InterPro" id="IPR007875">
    <property type="entry name" value="Sprouty"/>
</dbReference>
<dbReference type="Pfam" id="PF05210">
    <property type="entry name" value="Sprouty"/>
    <property type="match status" value="1"/>
</dbReference>
<comment type="similarity">
    <text evidence="1">Belongs to the sprouty family.</text>
</comment>
<evidence type="ECO:0000313" key="5">
    <source>
        <dbReference type="RefSeq" id="XP_065649992.1"/>
    </source>
</evidence>
<evidence type="ECO:0000256" key="1">
    <source>
        <dbReference type="ARBA" id="ARBA00010964"/>
    </source>
</evidence>
<protein>
    <submittedName>
        <fullName evidence="5">Uncharacterized protein LOC100204638 isoform X2</fullName>
    </submittedName>
</protein>
<keyword evidence="3" id="KW-1133">Transmembrane helix</keyword>
<feature type="transmembrane region" description="Helical" evidence="3">
    <location>
        <begin position="332"/>
        <end position="355"/>
    </location>
</feature>
<evidence type="ECO:0000313" key="4">
    <source>
        <dbReference type="Proteomes" id="UP001652625"/>
    </source>
</evidence>
<keyword evidence="4" id="KW-1185">Reference proteome</keyword>
<keyword evidence="3" id="KW-0812">Transmembrane</keyword>
<feature type="compositionally biased region" description="Low complexity" evidence="2">
    <location>
        <begin position="34"/>
        <end position="50"/>
    </location>
</feature>
<feature type="compositionally biased region" description="Polar residues" evidence="2">
    <location>
        <begin position="208"/>
        <end position="223"/>
    </location>
</feature>
<proteinExistence type="inferred from homology"/>
<dbReference type="Proteomes" id="UP001652625">
    <property type="component" value="Chromosome 03"/>
</dbReference>
<dbReference type="InterPro" id="IPR051192">
    <property type="entry name" value="Sprouty_domain"/>
</dbReference>
<dbReference type="PANTHER" id="PTHR12365">
    <property type="entry name" value="SPROUTY"/>
    <property type="match status" value="1"/>
</dbReference>
<keyword evidence="3" id="KW-0472">Membrane</keyword>
<sequence>MYKDQEDIEKDELMWVKAGGPGEKPTIIRQVCSDSSSCSSRENSGESSNGVKQTLLLSPKVGLTSRVPSNDSMHNFGHLGRTSSEDSRVIVLNVSQSPYPYSIDKEKVKRLKISQGIYAASKDDKGNTNNNFKTSSFCNNAGGSQVSVCDLILKSNNQPVDFLPRFSPMTAIKRSSSDDSPQKSSSLTQGYPKTKSKEGYTTLIKDSPNPNISETARSKTLPSSWRPAYSKEHQKDFSKFSKSIALEQVVSFQDELYNKSSEITTSQVKLNRKKTRKKFRHNFENVIEVGTCFVCLRSAVYHTQDSDDTGSSLDHPCKCQPCSSNTCGRWCMITLMICFFPFLIFYPPIKACLNIHDLRVKRKKRHSEKREKLKKSLVHDEL</sequence>
<organism evidence="4 5">
    <name type="scientific">Hydra vulgaris</name>
    <name type="common">Hydra</name>
    <name type="synonym">Hydra attenuata</name>
    <dbReference type="NCBI Taxonomy" id="6087"/>
    <lineage>
        <taxon>Eukaryota</taxon>
        <taxon>Metazoa</taxon>
        <taxon>Cnidaria</taxon>
        <taxon>Hydrozoa</taxon>
        <taxon>Hydroidolina</taxon>
        <taxon>Anthoathecata</taxon>
        <taxon>Aplanulata</taxon>
        <taxon>Hydridae</taxon>
        <taxon>Hydra</taxon>
    </lineage>
</organism>
<feature type="region of interest" description="Disordered" evidence="2">
    <location>
        <begin position="34"/>
        <end position="53"/>
    </location>
</feature>
<evidence type="ECO:0000256" key="2">
    <source>
        <dbReference type="SAM" id="MobiDB-lite"/>
    </source>
</evidence>
<dbReference type="RefSeq" id="XP_065649992.1">
    <property type="nucleotide sequence ID" value="XM_065793920.1"/>
</dbReference>
<dbReference type="GeneID" id="100204638"/>
<reference evidence="5" key="1">
    <citation type="submission" date="2025-08" db="UniProtKB">
        <authorList>
            <consortium name="RefSeq"/>
        </authorList>
    </citation>
    <scope>IDENTIFICATION</scope>
</reference>
<accession>A0ABM4BLP0</accession>
<dbReference type="PANTHER" id="PTHR12365:SF7">
    <property type="entry name" value="PROTEIN SPROUTY"/>
    <property type="match status" value="1"/>
</dbReference>
<evidence type="ECO:0000256" key="3">
    <source>
        <dbReference type="SAM" id="Phobius"/>
    </source>
</evidence>
<feature type="region of interest" description="Disordered" evidence="2">
    <location>
        <begin position="171"/>
        <end position="227"/>
    </location>
</feature>
<gene>
    <name evidence="5" type="primary">LOC100204638</name>
</gene>
<name>A0ABM4BLP0_HYDVU</name>